<evidence type="ECO:0000313" key="1">
    <source>
        <dbReference type="EMBL" id="RMO35516.1"/>
    </source>
</evidence>
<gene>
    <name evidence="3" type="ORF">ALQ11_102692</name>
    <name evidence="2" type="ORF">ALQ41_200059</name>
    <name evidence="1" type="ORF">ALQ42_102631</name>
</gene>
<evidence type="ECO:0000313" key="3">
    <source>
        <dbReference type="EMBL" id="RMQ15409.1"/>
    </source>
</evidence>
<accession>A0A0P9R2U4</accession>
<evidence type="ECO:0000313" key="2">
    <source>
        <dbReference type="EMBL" id="RMO53627.1"/>
    </source>
</evidence>
<dbReference type="Proteomes" id="UP000280599">
    <property type="component" value="Unassembled WGS sequence"/>
</dbReference>
<name>A0A0P9R2U4_PSESG</name>
<proteinExistence type="predicted"/>
<protein>
    <submittedName>
        <fullName evidence="2">Uncharacterized protein</fullName>
    </submittedName>
</protein>
<evidence type="ECO:0000313" key="5">
    <source>
        <dbReference type="Proteomes" id="UP000273536"/>
    </source>
</evidence>
<sequence length="96" mass="10978">MHTQNRTSQKSEAKRRISTSQFGISRSRLGWLKVRFDGGPSYPDMVDVLKEMVGQYGYLVRSGERLSGAEWIERILESRAQVSDVQIRSASTLMRN</sequence>
<organism evidence="2 6">
    <name type="scientific">Pseudomonas savastanoi pv. glycinea</name>
    <name type="common">Pseudomonas syringae pv. glycinea</name>
    <dbReference type="NCBI Taxonomy" id="318"/>
    <lineage>
        <taxon>Bacteria</taxon>
        <taxon>Pseudomonadati</taxon>
        <taxon>Pseudomonadota</taxon>
        <taxon>Gammaproteobacteria</taxon>
        <taxon>Pseudomonadales</taxon>
        <taxon>Pseudomonadaceae</taxon>
        <taxon>Pseudomonas</taxon>
    </lineage>
</organism>
<evidence type="ECO:0000313" key="4">
    <source>
        <dbReference type="Proteomes" id="UP000272471"/>
    </source>
</evidence>
<evidence type="ECO:0000313" key="6">
    <source>
        <dbReference type="Proteomes" id="UP000280599"/>
    </source>
</evidence>
<dbReference type="Proteomes" id="UP000272471">
    <property type="component" value="Unassembled WGS sequence"/>
</dbReference>
<dbReference type="RefSeq" id="WP_004644503.1">
    <property type="nucleotide sequence ID" value="NZ_LGLL01000069.1"/>
</dbReference>
<dbReference type="Proteomes" id="UP000273536">
    <property type="component" value="Unassembled WGS sequence"/>
</dbReference>
<comment type="caution">
    <text evidence="2">The sequence shown here is derived from an EMBL/GenBank/DDBJ whole genome shotgun (WGS) entry which is preliminary data.</text>
</comment>
<dbReference type="EMBL" id="RBQX01000177">
    <property type="protein sequence ID" value="RMQ15409.1"/>
    <property type="molecule type" value="Genomic_DNA"/>
</dbReference>
<dbReference type="EMBL" id="RBPT01000015">
    <property type="protein sequence ID" value="RMO53627.1"/>
    <property type="molecule type" value="Genomic_DNA"/>
</dbReference>
<dbReference type="AlphaFoldDB" id="A0A0P9R2U4"/>
<dbReference type="EMBL" id="RBPS01000216">
    <property type="protein sequence ID" value="RMO35516.1"/>
    <property type="molecule type" value="Genomic_DNA"/>
</dbReference>
<reference evidence="4 5" key="1">
    <citation type="submission" date="2018-08" db="EMBL/GenBank/DDBJ databases">
        <title>Recombination of ecologically and evolutionarily significant loci maintains genetic cohesion in the Pseudomonas syringae species complex.</title>
        <authorList>
            <person name="Dillon M."/>
            <person name="Thakur S."/>
            <person name="Almeida R.N.D."/>
            <person name="Weir B.S."/>
            <person name="Guttman D.S."/>
        </authorList>
    </citation>
    <scope>NUCLEOTIDE SEQUENCE [LARGE SCALE GENOMIC DNA]</scope>
    <source>
        <strain evidence="3 4">ICMP 4182</strain>
        <strain evidence="1 5">ICMP 6372</strain>
        <strain evidence="2 6">ICMP 867</strain>
    </source>
</reference>